<evidence type="ECO:0000256" key="3">
    <source>
        <dbReference type="ARBA" id="ARBA00022475"/>
    </source>
</evidence>
<evidence type="ECO:0000256" key="5">
    <source>
        <dbReference type="ARBA" id="ARBA00022989"/>
    </source>
</evidence>
<feature type="transmembrane region" description="Helical" evidence="8">
    <location>
        <begin position="309"/>
        <end position="331"/>
    </location>
</feature>
<feature type="transmembrane region" description="Helical" evidence="8">
    <location>
        <begin position="197"/>
        <end position="218"/>
    </location>
</feature>
<feature type="transmembrane region" description="Helical" evidence="8">
    <location>
        <begin position="401"/>
        <end position="425"/>
    </location>
</feature>
<keyword evidence="6 8" id="KW-0472">Membrane</keyword>
<keyword evidence="5 8" id="KW-1133">Transmembrane helix</keyword>
<dbReference type="InterPro" id="IPR036259">
    <property type="entry name" value="MFS_trans_sf"/>
</dbReference>
<feature type="transmembrane region" description="Helical" evidence="8">
    <location>
        <begin position="431"/>
        <end position="450"/>
    </location>
</feature>
<keyword evidence="3" id="KW-1003">Cell membrane</keyword>
<sequence>MARPHHPRRRRGGRQARTHRPRRWCRPGEHGDGAAEGARRGLTPGGPARPRVGSVTREHPEASRARAWLLVAPAVIVLCWGGNQFLPLLQLYRQQSGYSQVQVDILLAVYVIGIVPGFALSGAWSDRYGRKPVLLVGVALGIVGSIILASSASSLAGLCAGRFVCGLSVAAGMVVGTSWIKELSVRGGRAEAGARRASAVLTIGFGGGAGVGGALAQFAPLPSVLPYVVQIAASLAALVALLRAVETRKAGVRMPGVRQPSLVGDLRIPKRARARFVGVVLPLAPWVFAAPALAFAVGPSLVGGAVPGFAVGFATLVTVITLSFGWLTQFVSGPILRALRGRAGLVGVLFIAAGALLLIPASLSQQVWAVLLAAPVFGIGYGLSMVSGLTAVQAMATPDDLAGLTAVYYSLTYAGFLLPAILAALTAVTPMGALLVAVAGAMAVCALIAARGIRRHGVAAA</sequence>
<keyword evidence="4 8" id="KW-0812">Transmembrane</keyword>
<feature type="compositionally biased region" description="Basic residues" evidence="7">
    <location>
        <begin position="1"/>
        <end position="25"/>
    </location>
</feature>
<feature type="transmembrane region" description="Helical" evidence="8">
    <location>
        <begin position="155"/>
        <end position="176"/>
    </location>
</feature>
<dbReference type="InterPro" id="IPR011701">
    <property type="entry name" value="MFS"/>
</dbReference>
<feature type="transmembrane region" description="Helical" evidence="8">
    <location>
        <begin position="105"/>
        <end position="125"/>
    </location>
</feature>
<feature type="region of interest" description="Disordered" evidence="7">
    <location>
        <begin position="1"/>
        <end position="57"/>
    </location>
</feature>
<dbReference type="EMBL" id="NBWZ01000001">
    <property type="protein sequence ID" value="RFA11311.1"/>
    <property type="molecule type" value="Genomic_DNA"/>
</dbReference>
<dbReference type="PROSITE" id="PS00216">
    <property type="entry name" value="SUGAR_TRANSPORT_1"/>
    <property type="match status" value="1"/>
</dbReference>
<evidence type="ECO:0000259" key="9">
    <source>
        <dbReference type="PROSITE" id="PS50850"/>
    </source>
</evidence>
<comment type="subcellular location">
    <subcellularLocation>
        <location evidence="1">Cell membrane</location>
        <topology evidence="1">Multi-pass membrane protein</topology>
    </subcellularLocation>
</comment>
<dbReference type="SUPFAM" id="SSF103473">
    <property type="entry name" value="MFS general substrate transporter"/>
    <property type="match status" value="1"/>
</dbReference>
<dbReference type="PROSITE" id="PS50850">
    <property type="entry name" value="MFS"/>
    <property type="match status" value="1"/>
</dbReference>
<dbReference type="PANTHER" id="PTHR23517:SF13">
    <property type="entry name" value="MAJOR FACILITATOR SUPERFAMILY MFS_1"/>
    <property type="match status" value="1"/>
</dbReference>
<feature type="transmembrane region" description="Helical" evidence="8">
    <location>
        <begin position="132"/>
        <end position="149"/>
    </location>
</feature>
<dbReference type="Gene3D" id="1.20.1250.20">
    <property type="entry name" value="MFS general substrate transporter like domains"/>
    <property type="match status" value="1"/>
</dbReference>
<dbReference type="InterPro" id="IPR005829">
    <property type="entry name" value="Sugar_transporter_CS"/>
</dbReference>
<dbReference type="InterPro" id="IPR050171">
    <property type="entry name" value="MFS_Transporters"/>
</dbReference>
<keyword evidence="2" id="KW-0813">Transport</keyword>
<evidence type="ECO:0000256" key="4">
    <source>
        <dbReference type="ARBA" id="ARBA00022692"/>
    </source>
</evidence>
<dbReference type="Proteomes" id="UP000256486">
    <property type="component" value="Unassembled WGS sequence"/>
</dbReference>
<evidence type="ECO:0000313" key="11">
    <source>
        <dbReference type="Proteomes" id="UP000256486"/>
    </source>
</evidence>
<evidence type="ECO:0000256" key="8">
    <source>
        <dbReference type="SAM" id="Phobius"/>
    </source>
</evidence>
<gene>
    <name evidence="10" type="ORF">B7R54_14935</name>
</gene>
<dbReference type="AlphaFoldDB" id="A0A3E0VNM3"/>
<feature type="transmembrane region" description="Helical" evidence="8">
    <location>
        <begin position="367"/>
        <end position="389"/>
    </location>
</feature>
<protein>
    <recommendedName>
        <fullName evidence="9">Major facilitator superfamily (MFS) profile domain-containing protein</fullName>
    </recommendedName>
</protein>
<dbReference type="Pfam" id="PF07690">
    <property type="entry name" value="MFS_1"/>
    <property type="match status" value="1"/>
</dbReference>
<comment type="caution">
    <text evidence="10">The sequence shown here is derived from an EMBL/GenBank/DDBJ whole genome shotgun (WGS) entry which is preliminary data.</text>
</comment>
<proteinExistence type="predicted"/>
<keyword evidence="11" id="KW-1185">Reference proteome</keyword>
<dbReference type="PANTHER" id="PTHR23517">
    <property type="entry name" value="RESISTANCE PROTEIN MDTM, PUTATIVE-RELATED-RELATED"/>
    <property type="match status" value="1"/>
</dbReference>
<feature type="transmembrane region" description="Helical" evidence="8">
    <location>
        <begin position="67"/>
        <end position="85"/>
    </location>
</feature>
<accession>A0A3E0VNM3</accession>
<reference evidence="10 11" key="1">
    <citation type="submission" date="2017-04" db="EMBL/GenBank/DDBJ databases">
        <title>Comparative genome analysis of Subtercola boreus.</title>
        <authorList>
            <person name="Cho Y.-J."/>
            <person name="Cho A."/>
            <person name="Kim O.-S."/>
            <person name="Lee J.-I."/>
        </authorList>
    </citation>
    <scope>NUCLEOTIDE SEQUENCE [LARGE SCALE GENOMIC DNA]</scope>
    <source>
        <strain evidence="10 11">K300</strain>
    </source>
</reference>
<evidence type="ECO:0000256" key="6">
    <source>
        <dbReference type="ARBA" id="ARBA00023136"/>
    </source>
</evidence>
<dbReference type="GO" id="GO:0022857">
    <property type="term" value="F:transmembrane transporter activity"/>
    <property type="evidence" value="ECO:0007669"/>
    <property type="project" value="InterPro"/>
</dbReference>
<evidence type="ECO:0000313" key="10">
    <source>
        <dbReference type="EMBL" id="RFA11311.1"/>
    </source>
</evidence>
<evidence type="ECO:0000256" key="7">
    <source>
        <dbReference type="SAM" id="MobiDB-lite"/>
    </source>
</evidence>
<evidence type="ECO:0000256" key="2">
    <source>
        <dbReference type="ARBA" id="ARBA00022448"/>
    </source>
</evidence>
<evidence type="ECO:0000256" key="1">
    <source>
        <dbReference type="ARBA" id="ARBA00004651"/>
    </source>
</evidence>
<feature type="transmembrane region" description="Helical" evidence="8">
    <location>
        <begin position="224"/>
        <end position="245"/>
    </location>
</feature>
<name>A0A3E0VNM3_9MICO</name>
<feature type="domain" description="Major facilitator superfamily (MFS) profile" evidence="9">
    <location>
        <begin position="67"/>
        <end position="457"/>
    </location>
</feature>
<organism evidence="10 11">
    <name type="scientific">Subtercola boreus</name>
    <dbReference type="NCBI Taxonomy" id="120213"/>
    <lineage>
        <taxon>Bacteria</taxon>
        <taxon>Bacillati</taxon>
        <taxon>Actinomycetota</taxon>
        <taxon>Actinomycetes</taxon>
        <taxon>Micrococcales</taxon>
        <taxon>Microbacteriaceae</taxon>
        <taxon>Subtercola</taxon>
    </lineage>
</organism>
<dbReference type="GO" id="GO:0005886">
    <property type="term" value="C:plasma membrane"/>
    <property type="evidence" value="ECO:0007669"/>
    <property type="project" value="UniProtKB-SubCell"/>
</dbReference>
<feature type="transmembrane region" description="Helical" evidence="8">
    <location>
        <begin position="276"/>
        <end position="297"/>
    </location>
</feature>
<dbReference type="InterPro" id="IPR020846">
    <property type="entry name" value="MFS_dom"/>
</dbReference>
<feature type="transmembrane region" description="Helical" evidence="8">
    <location>
        <begin position="343"/>
        <end position="361"/>
    </location>
</feature>
<feature type="compositionally biased region" description="Basic and acidic residues" evidence="7">
    <location>
        <begin position="26"/>
        <end position="39"/>
    </location>
</feature>